<reference evidence="2 3" key="1">
    <citation type="submission" date="2023-09" db="EMBL/GenBank/DDBJ databases">
        <title>Description of three actinobacteria isolated from air of manufacturing shop in a pharmaceutical factory.</title>
        <authorList>
            <person name="Zhang D.-F."/>
        </authorList>
    </citation>
    <scope>NUCLEOTIDE SEQUENCE [LARGE SCALE GENOMIC DNA]</scope>
    <source>
        <strain evidence="2 3">LY-0111</strain>
    </source>
</reference>
<organism evidence="2 3">
    <name type="scientific">Nesterenkonia aerolata</name>
    <dbReference type="NCBI Taxonomy" id="3074079"/>
    <lineage>
        <taxon>Bacteria</taxon>
        <taxon>Bacillati</taxon>
        <taxon>Actinomycetota</taxon>
        <taxon>Actinomycetes</taxon>
        <taxon>Micrococcales</taxon>
        <taxon>Micrococcaceae</taxon>
        <taxon>Nesterenkonia</taxon>
    </lineage>
</organism>
<dbReference type="Proteomes" id="UP001251870">
    <property type="component" value="Unassembled WGS sequence"/>
</dbReference>
<evidence type="ECO:0000313" key="2">
    <source>
        <dbReference type="EMBL" id="MDR8018431.1"/>
    </source>
</evidence>
<evidence type="ECO:0000313" key="3">
    <source>
        <dbReference type="Proteomes" id="UP001251870"/>
    </source>
</evidence>
<dbReference type="Gene3D" id="3.30.70.100">
    <property type="match status" value="1"/>
</dbReference>
<dbReference type="RefSeq" id="WP_310547401.1">
    <property type="nucleotide sequence ID" value="NZ_JAVKGR010000001.1"/>
</dbReference>
<dbReference type="CDD" id="cd00371">
    <property type="entry name" value="HMA"/>
    <property type="match status" value="1"/>
</dbReference>
<feature type="domain" description="HMA" evidence="1">
    <location>
        <begin position="3"/>
        <end position="69"/>
    </location>
</feature>
<dbReference type="InterPro" id="IPR006121">
    <property type="entry name" value="HMA_dom"/>
</dbReference>
<name>A0ABU2DPV9_9MICC</name>
<protein>
    <submittedName>
        <fullName evidence="2">Heavy-metal-associated domain-containing protein</fullName>
    </submittedName>
</protein>
<dbReference type="Pfam" id="PF00403">
    <property type="entry name" value="HMA"/>
    <property type="match status" value="1"/>
</dbReference>
<gene>
    <name evidence="2" type="ORF">RIL96_02455</name>
</gene>
<comment type="caution">
    <text evidence="2">The sequence shown here is derived from an EMBL/GenBank/DDBJ whole genome shotgun (WGS) entry which is preliminary data.</text>
</comment>
<dbReference type="EMBL" id="JAVKGR010000001">
    <property type="protein sequence ID" value="MDR8018431.1"/>
    <property type="molecule type" value="Genomic_DNA"/>
</dbReference>
<keyword evidence="3" id="KW-1185">Reference proteome</keyword>
<dbReference type="PROSITE" id="PS50846">
    <property type="entry name" value="HMA_2"/>
    <property type="match status" value="1"/>
</dbReference>
<proteinExistence type="predicted"/>
<dbReference type="SUPFAM" id="SSF55008">
    <property type="entry name" value="HMA, heavy metal-associated domain"/>
    <property type="match status" value="1"/>
</dbReference>
<dbReference type="InterPro" id="IPR036163">
    <property type="entry name" value="HMA_dom_sf"/>
</dbReference>
<evidence type="ECO:0000259" key="1">
    <source>
        <dbReference type="PROSITE" id="PS50846"/>
    </source>
</evidence>
<sequence length="72" mass="7218">MTETREYTVEGMSCAHCESAVAEEVSAVAAVEDLTVDASAGTLQVTGPAAGLDDDAVLAAVAEAGYTARRAA</sequence>
<accession>A0ABU2DPV9</accession>